<dbReference type="AlphaFoldDB" id="A0A7C9PLH3"/>
<comment type="caution">
    <text evidence="5">The sequence shown here is derived from an EMBL/GenBank/DDBJ whole genome shotgun (WGS) entry which is preliminary data.</text>
</comment>
<dbReference type="SUPFAM" id="SSF53597">
    <property type="entry name" value="Dihydrofolate reductase-like"/>
    <property type="match status" value="1"/>
</dbReference>
<name>A0A7C9PLH3_9MICO</name>
<dbReference type="RefSeq" id="WP_163471919.1">
    <property type="nucleotide sequence ID" value="NZ_JAAGWZ010000001.1"/>
</dbReference>
<feature type="domain" description="Bacterial bifunctional deaminase-reductase C-terminal" evidence="4">
    <location>
        <begin position="36"/>
        <end position="223"/>
    </location>
</feature>
<keyword evidence="6" id="KW-1185">Reference proteome</keyword>
<dbReference type="EMBL" id="JAAGWZ010000001">
    <property type="protein sequence ID" value="NEM90252.1"/>
    <property type="molecule type" value="Genomic_DNA"/>
</dbReference>
<evidence type="ECO:0000313" key="6">
    <source>
        <dbReference type="Proteomes" id="UP000479756"/>
    </source>
</evidence>
<evidence type="ECO:0000256" key="3">
    <source>
        <dbReference type="ARBA" id="ARBA00023002"/>
    </source>
</evidence>
<protein>
    <submittedName>
        <fullName evidence="5">Pyrimidine reductase</fullName>
    </submittedName>
</protein>
<organism evidence="5 6">
    <name type="scientific">Galbitalea soli</name>
    <dbReference type="NCBI Taxonomy" id="1268042"/>
    <lineage>
        <taxon>Bacteria</taxon>
        <taxon>Bacillati</taxon>
        <taxon>Actinomycetota</taxon>
        <taxon>Actinomycetes</taxon>
        <taxon>Micrococcales</taxon>
        <taxon>Microbacteriaceae</taxon>
        <taxon>Galbitalea</taxon>
    </lineage>
</organism>
<keyword evidence="3" id="KW-0560">Oxidoreductase</keyword>
<dbReference type="Proteomes" id="UP000479756">
    <property type="component" value="Unassembled WGS sequence"/>
</dbReference>
<evidence type="ECO:0000313" key="5">
    <source>
        <dbReference type="EMBL" id="NEM90252.1"/>
    </source>
</evidence>
<sequence length="240" mass="24671">MILTRVFPGPPDPIELSWDDSRSRLAELYRPPRADWLRLNLVASVSGSATGSDGTSESITVGADRVLLGVIRGLADAVVVGASSVRAEGYFVPRAAALAVVTRTGELSGHRITSGGPRGPLLILCPAAAAERARTTVGVAEAQIIPVPDADGWLAAADIVGALRANGYASLVSEGGPQLARHLLLGGVVDELCLSTSPTLNGAGVPIFGGTEFDALPLALAQLMVDDASGVYARWRLTAG</sequence>
<gene>
    <name evidence="5" type="ORF">G3T37_02655</name>
</gene>
<reference evidence="5 6" key="1">
    <citation type="journal article" date="2014" name="Int. J. Syst. Evol. Microbiol.">
        <title>Description of Galbitalea soli gen. nov., sp. nov., and Frondihabitans sucicola sp. nov.</title>
        <authorList>
            <person name="Kim S.J."/>
            <person name="Lim J.M."/>
            <person name="Ahn J.H."/>
            <person name="Weon H.Y."/>
            <person name="Hamada M."/>
            <person name="Suzuki K."/>
            <person name="Ahn T.Y."/>
            <person name="Kwon S.W."/>
        </authorList>
    </citation>
    <scope>NUCLEOTIDE SEQUENCE [LARGE SCALE GENOMIC DNA]</scope>
    <source>
        <strain evidence="5 6">NBRC 108727</strain>
    </source>
</reference>
<proteinExistence type="predicted"/>
<evidence type="ECO:0000256" key="1">
    <source>
        <dbReference type="ARBA" id="ARBA00005104"/>
    </source>
</evidence>
<comment type="pathway">
    <text evidence="1">Cofactor biosynthesis; riboflavin biosynthesis.</text>
</comment>
<dbReference type="PANTHER" id="PTHR38011">
    <property type="entry name" value="DIHYDROFOLATE REDUCTASE FAMILY PROTEIN (AFU_ORTHOLOGUE AFUA_8G06820)"/>
    <property type="match status" value="1"/>
</dbReference>
<dbReference type="InterPro" id="IPR024072">
    <property type="entry name" value="DHFR-like_dom_sf"/>
</dbReference>
<dbReference type="PANTHER" id="PTHR38011:SF7">
    <property type="entry name" value="2,5-DIAMINO-6-RIBOSYLAMINO-4(3H)-PYRIMIDINONE 5'-PHOSPHATE REDUCTASE"/>
    <property type="match status" value="1"/>
</dbReference>
<dbReference type="GO" id="GO:0009231">
    <property type="term" value="P:riboflavin biosynthetic process"/>
    <property type="evidence" value="ECO:0007669"/>
    <property type="project" value="InterPro"/>
</dbReference>
<dbReference type="InterPro" id="IPR050765">
    <property type="entry name" value="Riboflavin_Biosynth_HTPR"/>
</dbReference>
<dbReference type="Pfam" id="PF01872">
    <property type="entry name" value="RibD_C"/>
    <property type="match status" value="1"/>
</dbReference>
<accession>A0A7C9PLH3</accession>
<dbReference type="InterPro" id="IPR002734">
    <property type="entry name" value="RibDG_C"/>
</dbReference>
<evidence type="ECO:0000256" key="2">
    <source>
        <dbReference type="ARBA" id="ARBA00022857"/>
    </source>
</evidence>
<dbReference type="GO" id="GO:0008703">
    <property type="term" value="F:5-amino-6-(5-phosphoribosylamino)uracil reductase activity"/>
    <property type="evidence" value="ECO:0007669"/>
    <property type="project" value="InterPro"/>
</dbReference>
<keyword evidence="2" id="KW-0521">NADP</keyword>
<evidence type="ECO:0000259" key="4">
    <source>
        <dbReference type="Pfam" id="PF01872"/>
    </source>
</evidence>
<dbReference type="Gene3D" id="3.40.430.10">
    <property type="entry name" value="Dihydrofolate Reductase, subunit A"/>
    <property type="match status" value="1"/>
</dbReference>